<evidence type="ECO:0000313" key="3">
    <source>
        <dbReference type="Proteomes" id="UP000789901"/>
    </source>
</evidence>
<evidence type="ECO:0000313" key="2">
    <source>
        <dbReference type="EMBL" id="CAG8853068.1"/>
    </source>
</evidence>
<comment type="caution">
    <text evidence="2">The sequence shown here is derived from an EMBL/GenBank/DDBJ whole genome shotgun (WGS) entry which is preliminary data.</text>
</comment>
<feature type="non-terminal residue" evidence="2">
    <location>
        <position position="1"/>
    </location>
</feature>
<gene>
    <name evidence="2" type="ORF">GMARGA_LOCUS41889</name>
</gene>
<feature type="compositionally biased region" description="Basic and acidic residues" evidence="1">
    <location>
        <begin position="48"/>
        <end position="77"/>
    </location>
</feature>
<feature type="non-terminal residue" evidence="2">
    <location>
        <position position="99"/>
    </location>
</feature>
<accession>A0ABN7XCU0</accession>
<dbReference type="Proteomes" id="UP000789901">
    <property type="component" value="Unassembled WGS sequence"/>
</dbReference>
<sequence>LCGRSRGIKSLGVGRLALGNHDDGKAPHNHEASSGHENPKESSNILAERNRNILEKDSQKDEVKGVKTDGQKKKNKSIKENFKNKVFIEKSLTGNTFHN</sequence>
<name>A0ABN7XCU0_GIGMA</name>
<reference evidence="2 3" key="1">
    <citation type="submission" date="2021-06" db="EMBL/GenBank/DDBJ databases">
        <authorList>
            <person name="Kallberg Y."/>
            <person name="Tangrot J."/>
            <person name="Rosling A."/>
        </authorList>
    </citation>
    <scope>NUCLEOTIDE SEQUENCE [LARGE SCALE GENOMIC DNA]</scope>
    <source>
        <strain evidence="2 3">120-4 pot B 10/14</strain>
    </source>
</reference>
<dbReference type="EMBL" id="CAJVQB010119535">
    <property type="protein sequence ID" value="CAG8853068.1"/>
    <property type="molecule type" value="Genomic_DNA"/>
</dbReference>
<proteinExistence type="predicted"/>
<keyword evidence="3" id="KW-1185">Reference proteome</keyword>
<feature type="region of interest" description="Disordered" evidence="1">
    <location>
        <begin position="16"/>
        <end position="77"/>
    </location>
</feature>
<organism evidence="2 3">
    <name type="scientific">Gigaspora margarita</name>
    <dbReference type="NCBI Taxonomy" id="4874"/>
    <lineage>
        <taxon>Eukaryota</taxon>
        <taxon>Fungi</taxon>
        <taxon>Fungi incertae sedis</taxon>
        <taxon>Mucoromycota</taxon>
        <taxon>Glomeromycotina</taxon>
        <taxon>Glomeromycetes</taxon>
        <taxon>Diversisporales</taxon>
        <taxon>Gigasporaceae</taxon>
        <taxon>Gigaspora</taxon>
    </lineage>
</organism>
<evidence type="ECO:0000256" key="1">
    <source>
        <dbReference type="SAM" id="MobiDB-lite"/>
    </source>
</evidence>
<protein>
    <submittedName>
        <fullName evidence="2">10921_t:CDS:1</fullName>
    </submittedName>
</protein>
<feature type="compositionally biased region" description="Basic and acidic residues" evidence="1">
    <location>
        <begin position="20"/>
        <end position="40"/>
    </location>
</feature>